<dbReference type="Pfam" id="PF20143">
    <property type="entry name" value="NAD_kinase_C"/>
    <property type="match status" value="1"/>
</dbReference>
<keyword evidence="6" id="KW-0963">Cytoplasm</keyword>
<dbReference type="GO" id="GO:0005524">
    <property type="term" value="F:ATP binding"/>
    <property type="evidence" value="ECO:0007669"/>
    <property type="project" value="UniProtKB-KW"/>
</dbReference>
<feature type="binding site" evidence="6">
    <location>
        <position position="157"/>
    </location>
    <ligand>
        <name>NAD(+)</name>
        <dbReference type="ChEBI" id="CHEBI:57540"/>
    </ligand>
</feature>
<dbReference type="SUPFAM" id="SSF111331">
    <property type="entry name" value="NAD kinase/diacylglycerol kinase-like"/>
    <property type="match status" value="1"/>
</dbReference>
<dbReference type="GO" id="GO:0046872">
    <property type="term" value="F:metal ion binding"/>
    <property type="evidence" value="ECO:0007669"/>
    <property type="project" value="UniProtKB-UniRule"/>
</dbReference>
<keyword evidence="3 6" id="KW-0521">NADP</keyword>
<gene>
    <name evidence="6" type="primary">nadK</name>
    <name evidence="7" type="ORF">1332</name>
</gene>
<protein>
    <recommendedName>
        <fullName evidence="6">NAD kinase</fullName>
        <ecNumber evidence="6">2.7.1.23</ecNumber>
    </recommendedName>
    <alternativeName>
        <fullName evidence="6">ATP-dependent NAD kinase</fullName>
    </alternativeName>
</protein>
<keyword evidence="6" id="KW-0547">Nucleotide-binding</keyword>
<dbReference type="Gene3D" id="2.60.200.30">
    <property type="entry name" value="Probable inorganic polyphosphate/atp-NAD kinase, domain 2"/>
    <property type="match status" value="1"/>
</dbReference>
<keyword evidence="8" id="KW-1185">Reference proteome</keyword>
<dbReference type="InterPro" id="IPR016064">
    <property type="entry name" value="NAD/diacylglycerol_kinase_sf"/>
</dbReference>
<dbReference type="HAMAP" id="MF_00361">
    <property type="entry name" value="NAD_kinase"/>
    <property type="match status" value="1"/>
</dbReference>
<comment type="cofactor">
    <cofactor evidence="6">
        <name>a divalent metal cation</name>
        <dbReference type="ChEBI" id="CHEBI:60240"/>
    </cofactor>
</comment>
<feature type="binding site" evidence="6">
    <location>
        <position position="61"/>
    </location>
    <ligand>
        <name>NAD(+)</name>
        <dbReference type="ChEBI" id="CHEBI:57540"/>
    </ligand>
</feature>
<feature type="binding site" evidence="6">
    <location>
        <begin position="170"/>
        <end position="175"/>
    </location>
    <ligand>
        <name>NAD(+)</name>
        <dbReference type="ChEBI" id="CHEBI:57540"/>
    </ligand>
</feature>
<dbReference type="STRING" id="690567.1332"/>
<reference evidence="7 8" key="1">
    <citation type="submission" date="2015-03" db="EMBL/GenBank/DDBJ databases">
        <authorList>
            <person name="Murphy D."/>
        </authorList>
    </citation>
    <scope>NUCLEOTIDE SEQUENCE [LARGE SCALE GENOMIC DNA]</scope>
    <source>
        <strain evidence="7 8">OL-4</strain>
    </source>
</reference>
<evidence type="ECO:0000256" key="1">
    <source>
        <dbReference type="ARBA" id="ARBA00022679"/>
    </source>
</evidence>
<proteinExistence type="inferred from homology"/>
<comment type="function">
    <text evidence="6">Involved in the regulation of the intracellular balance of NAD and NADP, and is a key enzyme in the biosynthesis of NADP. Catalyzes specifically the phosphorylation on 2'-hydroxyl of the adenosine moiety of NAD to yield NADP.</text>
</comment>
<dbReference type="InterPro" id="IPR017437">
    <property type="entry name" value="ATP-NAD_kinase_PpnK-typ_C"/>
</dbReference>
<evidence type="ECO:0000256" key="4">
    <source>
        <dbReference type="ARBA" id="ARBA00023027"/>
    </source>
</evidence>
<evidence type="ECO:0000256" key="3">
    <source>
        <dbReference type="ARBA" id="ARBA00022857"/>
    </source>
</evidence>
<comment type="catalytic activity">
    <reaction evidence="5 6">
        <text>NAD(+) + ATP = ADP + NADP(+) + H(+)</text>
        <dbReference type="Rhea" id="RHEA:18629"/>
        <dbReference type="ChEBI" id="CHEBI:15378"/>
        <dbReference type="ChEBI" id="CHEBI:30616"/>
        <dbReference type="ChEBI" id="CHEBI:57540"/>
        <dbReference type="ChEBI" id="CHEBI:58349"/>
        <dbReference type="ChEBI" id="CHEBI:456216"/>
        <dbReference type="EC" id="2.7.1.23"/>
    </reaction>
</comment>
<dbReference type="Gene3D" id="3.40.50.10330">
    <property type="entry name" value="Probable inorganic polyphosphate/atp-NAD kinase, domain 1"/>
    <property type="match status" value="1"/>
</dbReference>
<feature type="binding site" evidence="6">
    <location>
        <position position="194"/>
    </location>
    <ligand>
        <name>NAD(+)</name>
        <dbReference type="ChEBI" id="CHEBI:57540"/>
    </ligand>
</feature>
<dbReference type="AlphaFoldDB" id="A0A0E4C8H6"/>
<dbReference type="PANTHER" id="PTHR20275:SF0">
    <property type="entry name" value="NAD KINASE"/>
    <property type="match status" value="1"/>
</dbReference>
<evidence type="ECO:0000256" key="5">
    <source>
        <dbReference type="ARBA" id="ARBA00047925"/>
    </source>
</evidence>
<evidence type="ECO:0000256" key="2">
    <source>
        <dbReference type="ARBA" id="ARBA00022777"/>
    </source>
</evidence>
<accession>A0A0E4C8H6</accession>
<feature type="binding site" evidence="6">
    <location>
        <position position="159"/>
    </location>
    <ligand>
        <name>NAD(+)</name>
        <dbReference type="ChEBI" id="CHEBI:57540"/>
    </ligand>
</feature>
<dbReference type="GO" id="GO:0006741">
    <property type="term" value="P:NADP+ biosynthetic process"/>
    <property type="evidence" value="ECO:0007669"/>
    <property type="project" value="UniProtKB-UniRule"/>
</dbReference>
<name>A0A0E4C8H6_9FIRM</name>
<dbReference type="GO" id="GO:0019674">
    <property type="term" value="P:NAD+ metabolic process"/>
    <property type="evidence" value="ECO:0007669"/>
    <property type="project" value="InterPro"/>
</dbReference>
<keyword evidence="1 6" id="KW-0808">Transferase</keyword>
<feature type="binding site" evidence="6">
    <location>
        <begin position="56"/>
        <end position="57"/>
    </location>
    <ligand>
        <name>NAD(+)</name>
        <dbReference type="ChEBI" id="CHEBI:57540"/>
    </ligand>
</feature>
<evidence type="ECO:0000256" key="6">
    <source>
        <dbReference type="HAMAP-Rule" id="MF_00361"/>
    </source>
</evidence>
<keyword evidence="4 6" id="KW-0520">NAD</keyword>
<dbReference type="GO" id="GO:0005737">
    <property type="term" value="C:cytoplasm"/>
    <property type="evidence" value="ECO:0007669"/>
    <property type="project" value="UniProtKB-SubCell"/>
</dbReference>
<feature type="active site" description="Proton acceptor" evidence="6">
    <location>
        <position position="56"/>
    </location>
</feature>
<dbReference type="PANTHER" id="PTHR20275">
    <property type="entry name" value="NAD KINASE"/>
    <property type="match status" value="1"/>
</dbReference>
<dbReference type="EC" id="2.7.1.23" evidence="6"/>
<evidence type="ECO:0000313" key="8">
    <source>
        <dbReference type="Proteomes" id="UP000045545"/>
    </source>
</evidence>
<comment type="caution">
    <text evidence="6">Lacks conserved residue(s) required for the propagation of feature annotation.</text>
</comment>
<keyword evidence="6" id="KW-0067">ATP-binding</keyword>
<dbReference type="InterPro" id="IPR002504">
    <property type="entry name" value="NADK"/>
</dbReference>
<evidence type="ECO:0000313" key="7">
    <source>
        <dbReference type="EMBL" id="CFX50047.1"/>
    </source>
</evidence>
<keyword evidence="2 6" id="KW-0418">Kinase</keyword>
<dbReference type="InterPro" id="IPR017438">
    <property type="entry name" value="ATP-NAD_kinase_N"/>
</dbReference>
<dbReference type="Proteomes" id="UP000045545">
    <property type="component" value="Unassembled WGS sequence"/>
</dbReference>
<comment type="similarity">
    <text evidence="6">Belongs to the NAD kinase family.</text>
</comment>
<dbReference type="GO" id="GO:0003951">
    <property type="term" value="F:NAD+ kinase activity"/>
    <property type="evidence" value="ECO:0007669"/>
    <property type="project" value="UniProtKB-UniRule"/>
</dbReference>
<feature type="binding site" evidence="6">
    <location>
        <position position="228"/>
    </location>
    <ligand>
        <name>NAD(+)</name>
        <dbReference type="ChEBI" id="CHEBI:57540"/>
    </ligand>
</feature>
<organism evidence="7 8">
    <name type="scientific">Syntrophomonas zehnderi OL-4</name>
    <dbReference type="NCBI Taxonomy" id="690567"/>
    <lineage>
        <taxon>Bacteria</taxon>
        <taxon>Bacillati</taxon>
        <taxon>Bacillota</taxon>
        <taxon>Clostridia</taxon>
        <taxon>Eubacteriales</taxon>
        <taxon>Syntrophomonadaceae</taxon>
        <taxon>Syntrophomonas</taxon>
    </lineage>
</organism>
<dbReference type="EMBL" id="CGIH01000026">
    <property type="protein sequence ID" value="CFX50047.1"/>
    <property type="molecule type" value="Genomic_DNA"/>
</dbReference>
<sequence length="273" mass="30205">MKILVVRNKLIVQSMQTADNIAARFRAMGIGAEIEDVSLLSPPDDGFDIIIVLGGDGTLIRVARQYADRNIPILGVNMGTVGFLSSIEAHEIEESLERLIRQEFSLDERMLLEIDIFQNHELKATHFSLNEMTVKSANAKMLNLGINIAGQSHGVFRGDGIIIATPTGSTAYSLSAGGPVTDPDLEVFLLTPIAAYHLYRRPLVIDAAKEIALYPQTLNPVDIIIDGQVKSELDENYMINIKKATPKVKLLQLKDTTFFHTINHKLWRNEGQG</sequence>
<dbReference type="Pfam" id="PF01513">
    <property type="entry name" value="NAD_kinase"/>
    <property type="match status" value="1"/>
</dbReference>
<dbReference type="GO" id="GO:0051287">
    <property type="term" value="F:NAD binding"/>
    <property type="evidence" value="ECO:0007669"/>
    <property type="project" value="UniProtKB-ARBA"/>
</dbReference>
<dbReference type="CDD" id="cd01653">
    <property type="entry name" value="GATase1"/>
    <property type="match status" value="1"/>
</dbReference>
<feature type="binding site" evidence="6">
    <location>
        <begin position="130"/>
        <end position="131"/>
    </location>
    <ligand>
        <name>NAD(+)</name>
        <dbReference type="ChEBI" id="CHEBI:57540"/>
    </ligand>
</feature>
<comment type="subcellular location">
    <subcellularLocation>
        <location evidence="6">Cytoplasm</location>
    </subcellularLocation>
</comment>